<name>A0A2P2NYF3_RHIMU</name>
<accession>A0A2P2NYF3</accession>
<dbReference type="AlphaFoldDB" id="A0A2P2NYF3"/>
<reference evidence="1" key="1">
    <citation type="submission" date="2018-02" db="EMBL/GenBank/DDBJ databases">
        <title>Rhizophora mucronata_Transcriptome.</title>
        <authorList>
            <person name="Meera S.P."/>
            <person name="Sreeshan A."/>
            <person name="Augustine A."/>
        </authorList>
    </citation>
    <scope>NUCLEOTIDE SEQUENCE</scope>
    <source>
        <tissue evidence="1">Leaf</tissue>
    </source>
</reference>
<dbReference type="EMBL" id="GGEC01067006">
    <property type="protein sequence ID" value="MBX47490.1"/>
    <property type="molecule type" value="Transcribed_RNA"/>
</dbReference>
<sequence length="56" mass="6801">MAHVFLEEKCFNRIIMYHRASLNQDLEKGVLQVSEDDLFVRDVFPRLRLLCWFWDG</sequence>
<protein>
    <submittedName>
        <fullName evidence="1">Uncharacterized protein</fullName>
    </submittedName>
</protein>
<proteinExistence type="predicted"/>
<organism evidence="1">
    <name type="scientific">Rhizophora mucronata</name>
    <name type="common">Asiatic mangrove</name>
    <dbReference type="NCBI Taxonomy" id="61149"/>
    <lineage>
        <taxon>Eukaryota</taxon>
        <taxon>Viridiplantae</taxon>
        <taxon>Streptophyta</taxon>
        <taxon>Embryophyta</taxon>
        <taxon>Tracheophyta</taxon>
        <taxon>Spermatophyta</taxon>
        <taxon>Magnoliopsida</taxon>
        <taxon>eudicotyledons</taxon>
        <taxon>Gunneridae</taxon>
        <taxon>Pentapetalae</taxon>
        <taxon>rosids</taxon>
        <taxon>fabids</taxon>
        <taxon>Malpighiales</taxon>
        <taxon>Rhizophoraceae</taxon>
        <taxon>Rhizophora</taxon>
    </lineage>
</organism>
<evidence type="ECO:0000313" key="1">
    <source>
        <dbReference type="EMBL" id="MBX47490.1"/>
    </source>
</evidence>